<dbReference type="Pfam" id="PF01084">
    <property type="entry name" value="Ribosomal_S18"/>
    <property type="match status" value="1"/>
</dbReference>
<dbReference type="GO" id="GO:0003735">
    <property type="term" value="F:structural constituent of ribosome"/>
    <property type="evidence" value="ECO:0007669"/>
    <property type="project" value="InterPro"/>
</dbReference>
<dbReference type="SUPFAM" id="SSF46911">
    <property type="entry name" value="Ribosomal protein S18"/>
    <property type="match status" value="1"/>
</dbReference>
<dbReference type="InterPro" id="IPR036870">
    <property type="entry name" value="Ribosomal_bS18_sf"/>
</dbReference>
<dbReference type="HAMAP" id="MF_00270">
    <property type="entry name" value="Ribosomal_bS18"/>
    <property type="match status" value="1"/>
</dbReference>
<dbReference type="Proteomes" id="UP000481153">
    <property type="component" value="Unassembled WGS sequence"/>
</dbReference>
<dbReference type="GO" id="GO:0005763">
    <property type="term" value="C:mitochondrial small ribosomal subunit"/>
    <property type="evidence" value="ECO:0007669"/>
    <property type="project" value="TreeGrafter"/>
</dbReference>
<dbReference type="Gene3D" id="4.10.640.10">
    <property type="entry name" value="Ribosomal protein S18"/>
    <property type="match status" value="1"/>
</dbReference>
<dbReference type="PRINTS" id="PR00974">
    <property type="entry name" value="RIBOSOMALS18"/>
</dbReference>
<comment type="similarity">
    <text evidence="1 4">Belongs to the bacterial ribosomal protein bS18 family.</text>
</comment>
<keyword evidence="3 4" id="KW-0687">Ribonucleoprotein</keyword>
<keyword evidence="7" id="KW-1185">Reference proteome</keyword>
<dbReference type="PANTHER" id="PTHR13479:SF40">
    <property type="entry name" value="SMALL RIBOSOMAL SUBUNIT PROTEIN BS18M"/>
    <property type="match status" value="1"/>
</dbReference>
<reference evidence="6 7" key="1">
    <citation type="submission" date="2019-07" db="EMBL/GenBank/DDBJ databases">
        <title>Genomics analysis of Aphanomyces spp. identifies a new class of oomycete effector associated with host adaptation.</title>
        <authorList>
            <person name="Gaulin E."/>
        </authorList>
    </citation>
    <scope>NUCLEOTIDE SEQUENCE [LARGE SCALE GENOMIC DNA]</scope>
    <source>
        <strain evidence="6 7">ATCC 201684</strain>
    </source>
</reference>
<dbReference type="VEuPathDB" id="FungiDB:AeMF1_002282"/>
<dbReference type="GO" id="GO:0070181">
    <property type="term" value="F:small ribosomal subunit rRNA binding"/>
    <property type="evidence" value="ECO:0007669"/>
    <property type="project" value="TreeGrafter"/>
</dbReference>
<accession>A0A6G0W5U8</accession>
<dbReference type="AlphaFoldDB" id="A0A6G0W5U8"/>
<dbReference type="EMBL" id="VJMJ01000330">
    <property type="protein sequence ID" value="KAF0722573.1"/>
    <property type="molecule type" value="Genomic_DNA"/>
</dbReference>
<evidence type="ECO:0000256" key="3">
    <source>
        <dbReference type="ARBA" id="ARBA00023274"/>
    </source>
</evidence>
<evidence type="ECO:0000256" key="1">
    <source>
        <dbReference type="ARBA" id="ARBA00005589"/>
    </source>
</evidence>
<organism evidence="6 7">
    <name type="scientific">Aphanomyces euteiches</name>
    <dbReference type="NCBI Taxonomy" id="100861"/>
    <lineage>
        <taxon>Eukaryota</taxon>
        <taxon>Sar</taxon>
        <taxon>Stramenopiles</taxon>
        <taxon>Oomycota</taxon>
        <taxon>Saprolegniomycetes</taxon>
        <taxon>Saprolegniales</taxon>
        <taxon>Verrucalvaceae</taxon>
        <taxon>Aphanomyces</taxon>
    </lineage>
</organism>
<dbReference type="InterPro" id="IPR001648">
    <property type="entry name" value="Ribosomal_bS18"/>
</dbReference>
<protein>
    <recommendedName>
        <fullName evidence="8">Ribosomal protein S18</fullName>
    </recommendedName>
</protein>
<evidence type="ECO:0000313" key="7">
    <source>
        <dbReference type="Proteomes" id="UP000481153"/>
    </source>
</evidence>
<comment type="caution">
    <text evidence="6">The sequence shown here is derived from an EMBL/GenBank/DDBJ whole genome shotgun (WGS) entry which is preliminary data.</text>
</comment>
<evidence type="ECO:0000256" key="4">
    <source>
        <dbReference type="RuleBase" id="RU003910"/>
    </source>
</evidence>
<feature type="region of interest" description="Disordered" evidence="5">
    <location>
        <begin position="93"/>
        <end position="115"/>
    </location>
</feature>
<evidence type="ECO:0008006" key="8">
    <source>
        <dbReference type="Google" id="ProtNLM"/>
    </source>
</evidence>
<keyword evidence="2 4" id="KW-0689">Ribosomal protein</keyword>
<dbReference type="GO" id="GO:0006412">
    <property type="term" value="P:translation"/>
    <property type="evidence" value="ECO:0007669"/>
    <property type="project" value="InterPro"/>
</dbReference>
<evidence type="ECO:0000256" key="2">
    <source>
        <dbReference type="ARBA" id="ARBA00022980"/>
    </source>
</evidence>
<name>A0A6G0W5U8_9STRA</name>
<proteinExistence type="inferred from homology"/>
<sequence length="269" mass="30591">MKMSGLVYRVGRSVSARLRTAPAVRSCSVRMFSDDTKTTDRWVIGDVDDKATDILKLVKDDLEKDQVNQEPEVIVAGIGEEQETFVIPPMENDLDPLEANPSDITSADLNDDDDDEADTLQEKVYDNWDVDEGDLILPEMLNWMLPDAQRKPLCAPKKKLWTEFVKADTDPVELALNTELLRLFISPNGRMLPRRFTGLRAKQQRQLATAIKNSRQLGLLPFTSRYPLPSPEQMKMMTAQAVAQYDNFDFDSADHDDKEDEFDAMFVED</sequence>
<evidence type="ECO:0000313" key="6">
    <source>
        <dbReference type="EMBL" id="KAF0722573.1"/>
    </source>
</evidence>
<gene>
    <name evidence="6" type="ORF">Ae201684_018306</name>
</gene>
<evidence type="ECO:0000256" key="5">
    <source>
        <dbReference type="SAM" id="MobiDB-lite"/>
    </source>
</evidence>
<dbReference type="PANTHER" id="PTHR13479">
    <property type="entry name" value="30S RIBOSOMAL PROTEIN S18"/>
    <property type="match status" value="1"/>
</dbReference>
<dbReference type="NCBIfam" id="TIGR00165">
    <property type="entry name" value="S18"/>
    <property type="match status" value="1"/>
</dbReference>